<comment type="caution">
    <text evidence="1">The sequence shown here is derived from an EMBL/GenBank/DDBJ whole genome shotgun (WGS) entry which is preliminary data.</text>
</comment>
<dbReference type="AlphaFoldDB" id="A0A069D314"/>
<evidence type="ECO:0008006" key="3">
    <source>
        <dbReference type="Google" id="ProtNLM"/>
    </source>
</evidence>
<dbReference type="OrthoDB" id="1036657at2"/>
<dbReference type="RefSeq" id="WP_024997013.1">
    <property type="nucleotide sequence ID" value="NZ_BAJS01000017.1"/>
</dbReference>
<accession>A0A069D314</accession>
<dbReference type="Gene3D" id="2.40.128.510">
    <property type="entry name" value="Protein of unknown function DUF4738"/>
    <property type="match status" value="1"/>
</dbReference>
<protein>
    <recommendedName>
        <fullName evidence="3">DUF4738 domain-containing protein</fullName>
    </recommendedName>
</protein>
<dbReference type="EMBL" id="BAJS01000017">
    <property type="protein sequence ID" value="GAK37303.1"/>
    <property type="molecule type" value="Genomic_DNA"/>
</dbReference>
<name>A0A069D314_9BACE</name>
<gene>
    <name evidence="1" type="ORF">JCM15093_2546</name>
</gene>
<dbReference type="Proteomes" id="UP000027601">
    <property type="component" value="Unassembled WGS sequence"/>
</dbReference>
<dbReference type="Pfam" id="PF15889">
    <property type="entry name" value="DUF4738"/>
    <property type="match status" value="1"/>
</dbReference>
<dbReference type="InterPro" id="IPR031762">
    <property type="entry name" value="DUF4738"/>
</dbReference>
<keyword evidence="2" id="KW-1185">Reference proteome</keyword>
<dbReference type="PROSITE" id="PS51257">
    <property type="entry name" value="PROKAR_LIPOPROTEIN"/>
    <property type="match status" value="1"/>
</dbReference>
<evidence type="ECO:0000313" key="2">
    <source>
        <dbReference type="Proteomes" id="UP000027601"/>
    </source>
</evidence>
<dbReference type="STRING" id="1121097.GCA_000428125_00941"/>
<proteinExistence type="predicted"/>
<organism evidence="1 2">
    <name type="scientific">Bacteroides graminisolvens DSM 19988 = JCM 15093</name>
    <dbReference type="NCBI Taxonomy" id="1121097"/>
    <lineage>
        <taxon>Bacteria</taxon>
        <taxon>Pseudomonadati</taxon>
        <taxon>Bacteroidota</taxon>
        <taxon>Bacteroidia</taxon>
        <taxon>Bacteroidales</taxon>
        <taxon>Bacteroidaceae</taxon>
        <taxon>Bacteroides</taxon>
    </lineage>
</organism>
<evidence type="ECO:0000313" key="1">
    <source>
        <dbReference type="EMBL" id="GAK37303.1"/>
    </source>
</evidence>
<sequence length="265" mass="30014">MEKSIASFIFVLLFFSCKGGGTKDSSAMQEDTLAKSQLQGIWVDDDSDMPLMKIKGDTIYYSDPQNSPVYFKVQNDTLHTYGNEVTHYHIDKLGQYVFWLHSLSDEVVKLHRSEDADDSLAFSAGGVEVIPTYRERVERDSVVNYDGKRYRAYVYINPSKVKVVKTSYNEDGMSIDNIYYDNVMHICVYEGRKSLYASDITKQMLSPYVSADFLSKSLFSDMQFIGVGASGFHYQASVCIPESFVCNIVDLYVSFKGKLTMKAAK</sequence>
<reference evidence="1 2" key="1">
    <citation type="journal article" date="2015" name="Microbes Environ.">
        <title>Distribution and evolution of nitrogen fixation genes in the phylum bacteroidetes.</title>
        <authorList>
            <person name="Inoue J."/>
            <person name="Oshima K."/>
            <person name="Suda W."/>
            <person name="Sakamoto M."/>
            <person name="Iino T."/>
            <person name="Noda S."/>
            <person name="Hongoh Y."/>
            <person name="Hattori M."/>
            <person name="Ohkuma M."/>
        </authorList>
    </citation>
    <scope>NUCLEOTIDE SEQUENCE [LARGE SCALE GENOMIC DNA]</scope>
    <source>
        <strain evidence="1 2">JCM 15093</strain>
    </source>
</reference>
<dbReference type="eggNOG" id="ENOG502ZNEJ">
    <property type="taxonomic scope" value="Bacteria"/>
</dbReference>